<name>A0A0C2ZR03_9AGAM</name>
<protein>
    <submittedName>
        <fullName evidence="1">Uncharacterized protein</fullName>
    </submittedName>
</protein>
<dbReference type="AlphaFoldDB" id="A0A0C2ZR03"/>
<evidence type="ECO:0000313" key="2">
    <source>
        <dbReference type="Proteomes" id="UP000053989"/>
    </source>
</evidence>
<dbReference type="HOGENOM" id="CLU_2795446_0_0_1"/>
<organism evidence="1 2">
    <name type="scientific">Scleroderma citrinum Foug A</name>
    <dbReference type="NCBI Taxonomy" id="1036808"/>
    <lineage>
        <taxon>Eukaryota</taxon>
        <taxon>Fungi</taxon>
        <taxon>Dikarya</taxon>
        <taxon>Basidiomycota</taxon>
        <taxon>Agaricomycotina</taxon>
        <taxon>Agaricomycetes</taxon>
        <taxon>Agaricomycetidae</taxon>
        <taxon>Boletales</taxon>
        <taxon>Sclerodermatineae</taxon>
        <taxon>Sclerodermataceae</taxon>
        <taxon>Scleroderma</taxon>
    </lineage>
</organism>
<dbReference type="EMBL" id="KN822031">
    <property type="protein sequence ID" value="KIM63998.1"/>
    <property type="molecule type" value="Genomic_DNA"/>
</dbReference>
<accession>A0A0C2ZR03</accession>
<reference evidence="1 2" key="1">
    <citation type="submission" date="2014-04" db="EMBL/GenBank/DDBJ databases">
        <authorList>
            <consortium name="DOE Joint Genome Institute"/>
            <person name="Kuo A."/>
            <person name="Kohler A."/>
            <person name="Nagy L.G."/>
            <person name="Floudas D."/>
            <person name="Copeland A."/>
            <person name="Barry K.W."/>
            <person name="Cichocki N."/>
            <person name="Veneault-Fourrey C."/>
            <person name="LaButti K."/>
            <person name="Lindquist E.A."/>
            <person name="Lipzen A."/>
            <person name="Lundell T."/>
            <person name="Morin E."/>
            <person name="Murat C."/>
            <person name="Sun H."/>
            <person name="Tunlid A."/>
            <person name="Henrissat B."/>
            <person name="Grigoriev I.V."/>
            <person name="Hibbett D.S."/>
            <person name="Martin F."/>
            <person name="Nordberg H.P."/>
            <person name="Cantor M.N."/>
            <person name="Hua S.X."/>
        </authorList>
    </citation>
    <scope>NUCLEOTIDE SEQUENCE [LARGE SCALE GENOMIC DNA]</scope>
    <source>
        <strain evidence="1 2">Foug A</strain>
    </source>
</reference>
<sequence>MHSEHCRLTQCYRLPSDWRRHPLPVVWSSCPTFRQGKTILRPVSLPEMGKHGESMGLRVRYTSAERSG</sequence>
<keyword evidence="2" id="KW-1185">Reference proteome</keyword>
<dbReference type="InParanoid" id="A0A0C2ZR03"/>
<gene>
    <name evidence="1" type="ORF">SCLCIDRAFT_678809</name>
</gene>
<evidence type="ECO:0000313" key="1">
    <source>
        <dbReference type="EMBL" id="KIM63998.1"/>
    </source>
</evidence>
<dbReference type="Proteomes" id="UP000053989">
    <property type="component" value="Unassembled WGS sequence"/>
</dbReference>
<proteinExistence type="predicted"/>
<reference evidence="2" key="2">
    <citation type="submission" date="2015-01" db="EMBL/GenBank/DDBJ databases">
        <title>Evolutionary Origins and Diversification of the Mycorrhizal Mutualists.</title>
        <authorList>
            <consortium name="DOE Joint Genome Institute"/>
            <consortium name="Mycorrhizal Genomics Consortium"/>
            <person name="Kohler A."/>
            <person name="Kuo A."/>
            <person name="Nagy L.G."/>
            <person name="Floudas D."/>
            <person name="Copeland A."/>
            <person name="Barry K.W."/>
            <person name="Cichocki N."/>
            <person name="Veneault-Fourrey C."/>
            <person name="LaButti K."/>
            <person name="Lindquist E.A."/>
            <person name="Lipzen A."/>
            <person name="Lundell T."/>
            <person name="Morin E."/>
            <person name="Murat C."/>
            <person name="Riley R."/>
            <person name="Ohm R."/>
            <person name="Sun H."/>
            <person name="Tunlid A."/>
            <person name="Henrissat B."/>
            <person name="Grigoriev I.V."/>
            <person name="Hibbett D.S."/>
            <person name="Martin F."/>
        </authorList>
    </citation>
    <scope>NUCLEOTIDE SEQUENCE [LARGE SCALE GENOMIC DNA]</scope>
    <source>
        <strain evidence="2">Foug A</strain>
    </source>
</reference>